<evidence type="ECO:0000313" key="3">
    <source>
        <dbReference type="EMBL" id="CEJ91770.1"/>
    </source>
</evidence>
<evidence type="ECO:0000313" key="4">
    <source>
        <dbReference type="Proteomes" id="UP000039046"/>
    </source>
</evidence>
<evidence type="ECO:0000259" key="2">
    <source>
        <dbReference type="Pfam" id="PF07364"/>
    </source>
</evidence>
<proteinExistence type="predicted"/>
<dbReference type="Pfam" id="PF07171">
    <property type="entry name" value="MlrC_C"/>
    <property type="match status" value="1"/>
</dbReference>
<feature type="domain" description="Microcystin LR degradation protein MlrC N-terminal" evidence="2">
    <location>
        <begin position="90"/>
        <end position="375"/>
    </location>
</feature>
<dbReference type="Proteomes" id="UP000039046">
    <property type="component" value="Unassembled WGS sequence"/>
</dbReference>
<dbReference type="STRING" id="1531966.A0A0A1TLE9"/>
<name>A0A0A1TLE9_9HYPO</name>
<dbReference type="OrthoDB" id="4131805at2759"/>
<protein>
    <submittedName>
        <fullName evidence="3">Putative Microcystin LR degradation protein MlrC</fullName>
    </submittedName>
</protein>
<dbReference type="InterPro" id="IPR015995">
    <property type="entry name" value="MlrC_N"/>
</dbReference>
<reference evidence="3 4" key="1">
    <citation type="journal article" date="2015" name="Genome Announc.">
        <title>Draft Genome Sequence and Gene Annotation of the Entomopathogenic Fungus Verticillium hemipterigenum.</title>
        <authorList>
            <person name="Horn F."/>
            <person name="Habel A."/>
            <person name="Scharf D.H."/>
            <person name="Dworschak J."/>
            <person name="Brakhage A.A."/>
            <person name="Guthke R."/>
            <person name="Hertweck C."/>
            <person name="Linde J."/>
        </authorList>
    </citation>
    <scope>NUCLEOTIDE SEQUENCE [LARGE SCALE GENOMIC DNA]</scope>
</reference>
<keyword evidence="4" id="KW-1185">Reference proteome</keyword>
<dbReference type="EMBL" id="CDHN01000004">
    <property type="protein sequence ID" value="CEJ91770.1"/>
    <property type="molecule type" value="Genomic_DNA"/>
</dbReference>
<feature type="domain" description="Microcystin LR degradation protein MlrC C-terminal" evidence="1">
    <location>
        <begin position="387"/>
        <end position="558"/>
    </location>
</feature>
<dbReference type="InterPro" id="IPR010799">
    <property type="entry name" value="MlrC_C"/>
</dbReference>
<dbReference type="AlphaFoldDB" id="A0A0A1TLE9"/>
<gene>
    <name evidence="3" type="ORF">VHEMI07462</name>
</gene>
<dbReference type="Pfam" id="PF07364">
    <property type="entry name" value="DUF1485"/>
    <property type="match status" value="1"/>
</dbReference>
<evidence type="ECO:0000259" key="1">
    <source>
        <dbReference type="Pfam" id="PF07171"/>
    </source>
</evidence>
<dbReference type="HOGENOM" id="CLU_028172_2_0_1"/>
<organism evidence="3 4">
    <name type="scientific">[Torrubiella] hemipterigena</name>
    <dbReference type="NCBI Taxonomy" id="1531966"/>
    <lineage>
        <taxon>Eukaryota</taxon>
        <taxon>Fungi</taxon>
        <taxon>Dikarya</taxon>
        <taxon>Ascomycota</taxon>
        <taxon>Pezizomycotina</taxon>
        <taxon>Sordariomycetes</taxon>
        <taxon>Hypocreomycetidae</taxon>
        <taxon>Hypocreales</taxon>
        <taxon>Clavicipitaceae</taxon>
        <taxon>Clavicipitaceae incertae sedis</taxon>
        <taxon>'Torrubiella' clade</taxon>
    </lineage>
</organism>
<sequence length="593" mass="64557">MCGEEWERPAPHRAIVGGSHPPRKANDFIAGVHAGGYCGLRCLLACLKHTAARSSRGNEWANITNKGMTLFSLPLPFRTKPATMAKLPTIAIAGLACETSTFTPSRTDAPAFKPQRGNEILDRYSFLHADQPTGKAAIWKGALIGHALPGGVVTREAFGTLAAEIVERLKAIVAEGDLDGLWFDIHGAMVVEELDDIEAELLRRVRAVIGPDVVVSASMDLHGNVSRELAHQCDLITCYRMAPHEDTMETKERACTNLIAALSEKSPGKRPLKAWVPIPILLPGEQTSTRMEPAKSLYGAVPEVEAVDGVIDAAIWVGYAWADEPRNRAIVMVTGWNEKAVAEGAEKLAKLFWKSHADFEFVAPTSSFGEALDQAVKSPAKDRPFFISDSGDNPTAGGSGDVTWGLTELVARPEFKSLDAGYTVIYASVPGPEAIAIAVAAGVGANVTVTTGAAVDNIHAPPLTLSGRVHSIKHGDRWAETEVVLRVGCVYAILTKYRKPYHKEKDFTDLNLDPRSADIVIVKIGYLEPELYDMSKGWILALTPGGVDQDLERLGHHRIRRPMWPFDKKFDEEPDLSTRWISKSNEPLTGRDE</sequence>
<accession>A0A0A1TLE9</accession>